<name>A0A9D1NU84_9FIRM</name>
<dbReference type="SUPFAM" id="SSF82114">
    <property type="entry name" value="Riboflavin kinase-like"/>
    <property type="match status" value="1"/>
</dbReference>
<keyword evidence="8 14" id="KW-0418">Kinase</keyword>
<dbReference type="GO" id="GO:0006747">
    <property type="term" value="P:FAD biosynthetic process"/>
    <property type="evidence" value="ECO:0007669"/>
    <property type="project" value="UniProtKB-UniRule"/>
</dbReference>
<dbReference type="InterPro" id="IPR002606">
    <property type="entry name" value="Riboflavin_kinase_bac"/>
</dbReference>
<evidence type="ECO:0000313" key="16">
    <source>
        <dbReference type="EMBL" id="HIV12962.1"/>
    </source>
</evidence>
<reference evidence="16" key="2">
    <citation type="journal article" date="2021" name="PeerJ">
        <title>Extensive microbial diversity within the chicken gut microbiome revealed by metagenomics and culture.</title>
        <authorList>
            <person name="Gilroy R."/>
            <person name="Ravi A."/>
            <person name="Getino M."/>
            <person name="Pursley I."/>
            <person name="Horton D.L."/>
            <person name="Alikhan N.F."/>
            <person name="Baker D."/>
            <person name="Gharbi K."/>
            <person name="Hall N."/>
            <person name="Watson M."/>
            <person name="Adriaenssens E.M."/>
            <person name="Foster-Nyarko E."/>
            <person name="Jarju S."/>
            <person name="Secka A."/>
            <person name="Antonio M."/>
            <person name="Oren A."/>
            <person name="Chaudhuri R.R."/>
            <person name="La Ragione R."/>
            <person name="Hildebrand F."/>
            <person name="Pallen M.J."/>
        </authorList>
    </citation>
    <scope>NUCLEOTIDE SEQUENCE</scope>
    <source>
        <strain evidence="16">ChiBcec2-4451</strain>
    </source>
</reference>
<dbReference type="GO" id="GO:0009231">
    <property type="term" value="P:riboflavin biosynthetic process"/>
    <property type="evidence" value="ECO:0007669"/>
    <property type="project" value="InterPro"/>
</dbReference>
<dbReference type="Gene3D" id="3.40.50.620">
    <property type="entry name" value="HUPs"/>
    <property type="match status" value="1"/>
</dbReference>
<evidence type="ECO:0000256" key="7">
    <source>
        <dbReference type="ARBA" id="ARBA00022741"/>
    </source>
</evidence>
<dbReference type="GO" id="GO:0009398">
    <property type="term" value="P:FMN biosynthetic process"/>
    <property type="evidence" value="ECO:0007669"/>
    <property type="project" value="UniProtKB-UniRule"/>
</dbReference>
<dbReference type="InterPro" id="IPR023468">
    <property type="entry name" value="Riboflavin_kinase"/>
</dbReference>
<dbReference type="SMART" id="SM00904">
    <property type="entry name" value="Flavokinase"/>
    <property type="match status" value="1"/>
</dbReference>
<dbReference type="EC" id="2.7.7.2" evidence="14"/>
<comment type="catalytic activity">
    <reaction evidence="12 14">
        <text>riboflavin + ATP = FMN + ADP + H(+)</text>
        <dbReference type="Rhea" id="RHEA:14357"/>
        <dbReference type="ChEBI" id="CHEBI:15378"/>
        <dbReference type="ChEBI" id="CHEBI:30616"/>
        <dbReference type="ChEBI" id="CHEBI:57986"/>
        <dbReference type="ChEBI" id="CHEBI:58210"/>
        <dbReference type="ChEBI" id="CHEBI:456216"/>
        <dbReference type="EC" id="2.7.1.26"/>
    </reaction>
</comment>
<evidence type="ECO:0000256" key="12">
    <source>
        <dbReference type="ARBA" id="ARBA00047880"/>
    </source>
</evidence>
<dbReference type="InterPro" id="IPR015865">
    <property type="entry name" value="Riboflavin_kinase_bac/euk"/>
</dbReference>
<comment type="catalytic activity">
    <reaction evidence="13 14">
        <text>FMN + ATP + H(+) = FAD + diphosphate</text>
        <dbReference type="Rhea" id="RHEA:17237"/>
        <dbReference type="ChEBI" id="CHEBI:15378"/>
        <dbReference type="ChEBI" id="CHEBI:30616"/>
        <dbReference type="ChEBI" id="CHEBI:33019"/>
        <dbReference type="ChEBI" id="CHEBI:57692"/>
        <dbReference type="ChEBI" id="CHEBI:58210"/>
        <dbReference type="EC" id="2.7.7.2"/>
    </reaction>
</comment>
<comment type="similarity">
    <text evidence="14">Belongs to the ribF family.</text>
</comment>
<evidence type="ECO:0000256" key="1">
    <source>
        <dbReference type="ARBA" id="ARBA00004726"/>
    </source>
</evidence>
<keyword evidence="3 14" id="KW-0285">Flavoprotein</keyword>
<dbReference type="FunFam" id="3.40.50.620:FF:000021">
    <property type="entry name" value="Riboflavin biosynthesis protein"/>
    <property type="match status" value="1"/>
</dbReference>
<keyword evidence="7 14" id="KW-0547">Nucleotide-binding</keyword>
<dbReference type="NCBIfam" id="NF004162">
    <property type="entry name" value="PRK05627.1-5"/>
    <property type="match status" value="1"/>
</dbReference>
<evidence type="ECO:0000256" key="9">
    <source>
        <dbReference type="ARBA" id="ARBA00022827"/>
    </source>
</evidence>
<proteinExistence type="inferred from homology"/>
<feature type="domain" description="Riboflavin kinase" evidence="15">
    <location>
        <begin position="180"/>
        <end position="304"/>
    </location>
</feature>
<evidence type="ECO:0000256" key="8">
    <source>
        <dbReference type="ARBA" id="ARBA00022777"/>
    </source>
</evidence>
<evidence type="ECO:0000256" key="4">
    <source>
        <dbReference type="ARBA" id="ARBA00022643"/>
    </source>
</evidence>
<dbReference type="PANTHER" id="PTHR22749:SF6">
    <property type="entry name" value="RIBOFLAVIN KINASE"/>
    <property type="match status" value="1"/>
</dbReference>
<dbReference type="NCBIfam" id="TIGR00083">
    <property type="entry name" value="ribF"/>
    <property type="match status" value="1"/>
</dbReference>
<dbReference type="AlphaFoldDB" id="A0A9D1NU84"/>
<evidence type="ECO:0000256" key="11">
    <source>
        <dbReference type="ARBA" id="ARBA00023268"/>
    </source>
</evidence>
<evidence type="ECO:0000256" key="3">
    <source>
        <dbReference type="ARBA" id="ARBA00022630"/>
    </source>
</evidence>
<accession>A0A9D1NU84</accession>
<keyword evidence="9 14" id="KW-0274">FAD</keyword>
<dbReference type="Pfam" id="PF06574">
    <property type="entry name" value="FAD_syn"/>
    <property type="match status" value="1"/>
</dbReference>
<dbReference type="InterPro" id="IPR014729">
    <property type="entry name" value="Rossmann-like_a/b/a_fold"/>
</dbReference>
<dbReference type="GO" id="GO:0003919">
    <property type="term" value="F:FMN adenylyltransferase activity"/>
    <property type="evidence" value="ECO:0007669"/>
    <property type="project" value="UniProtKB-UniRule"/>
</dbReference>
<keyword evidence="5 14" id="KW-0808">Transferase</keyword>
<dbReference type="PANTHER" id="PTHR22749">
    <property type="entry name" value="RIBOFLAVIN KINASE/FMN ADENYLYLTRANSFERASE"/>
    <property type="match status" value="1"/>
</dbReference>
<keyword evidence="11" id="KW-0511">Multifunctional enzyme</keyword>
<dbReference type="PIRSF" id="PIRSF004491">
    <property type="entry name" value="FAD_Synth"/>
    <property type="match status" value="1"/>
</dbReference>
<evidence type="ECO:0000256" key="13">
    <source>
        <dbReference type="ARBA" id="ARBA00049494"/>
    </source>
</evidence>
<dbReference type="CDD" id="cd02064">
    <property type="entry name" value="FAD_synthetase_N"/>
    <property type="match status" value="1"/>
</dbReference>
<dbReference type="Proteomes" id="UP000886723">
    <property type="component" value="Unassembled WGS sequence"/>
</dbReference>
<evidence type="ECO:0000256" key="2">
    <source>
        <dbReference type="ARBA" id="ARBA00005201"/>
    </source>
</evidence>
<sequence length="306" mass="35264">MRYIRNTLDFQLEGRSAVTLGKFDGLHRGHEKLIRRVLRLKEKGFETVVFTFDVSPLVKLGNRIRRTILTNEERAGILEEQGLDCLIECPFIPEVIRMEPEDFIREVLAVQLRAAWVIVGPDFRFGHDRKGDVRLLEEMGKQYGFQVEVLEKETMEGRAISSTWIRESLREGNMERVNELLGYPYFVRKEVVHGRQLGRTLGMPTINQIPEDGKLLPPFGVYASRTTVGGETYFGISNVGVKPTVEVPFAGVETYLFGCSRDLYGLEACVEFYHFVRPECKFDSVEELREQIRRDARTGEAYFQKE</sequence>
<dbReference type="EMBL" id="DVON01000164">
    <property type="protein sequence ID" value="HIV12962.1"/>
    <property type="molecule type" value="Genomic_DNA"/>
</dbReference>
<keyword evidence="4 14" id="KW-0288">FMN</keyword>
<evidence type="ECO:0000256" key="5">
    <source>
        <dbReference type="ARBA" id="ARBA00022679"/>
    </source>
</evidence>
<dbReference type="SUPFAM" id="SSF52374">
    <property type="entry name" value="Nucleotidylyl transferase"/>
    <property type="match status" value="1"/>
</dbReference>
<comment type="caution">
    <text evidence="16">The sequence shown here is derived from an EMBL/GenBank/DDBJ whole genome shotgun (WGS) entry which is preliminary data.</text>
</comment>
<keyword evidence="10 14" id="KW-0067">ATP-binding</keyword>
<evidence type="ECO:0000256" key="14">
    <source>
        <dbReference type="PIRNR" id="PIRNR004491"/>
    </source>
</evidence>
<evidence type="ECO:0000259" key="15">
    <source>
        <dbReference type="SMART" id="SM00904"/>
    </source>
</evidence>
<evidence type="ECO:0000256" key="10">
    <source>
        <dbReference type="ARBA" id="ARBA00022840"/>
    </source>
</evidence>
<dbReference type="Pfam" id="PF01687">
    <property type="entry name" value="Flavokinase"/>
    <property type="match status" value="1"/>
</dbReference>
<reference evidence="16" key="1">
    <citation type="submission" date="2020-10" db="EMBL/GenBank/DDBJ databases">
        <authorList>
            <person name="Gilroy R."/>
        </authorList>
    </citation>
    <scope>NUCLEOTIDE SEQUENCE</scope>
    <source>
        <strain evidence="16">ChiBcec2-4451</strain>
    </source>
</reference>
<evidence type="ECO:0000313" key="17">
    <source>
        <dbReference type="Proteomes" id="UP000886723"/>
    </source>
</evidence>
<dbReference type="Gene3D" id="2.40.30.30">
    <property type="entry name" value="Riboflavin kinase-like"/>
    <property type="match status" value="1"/>
</dbReference>
<evidence type="ECO:0000256" key="6">
    <source>
        <dbReference type="ARBA" id="ARBA00022695"/>
    </source>
</evidence>
<dbReference type="InterPro" id="IPR015864">
    <property type="entry name" value="FAD_synthase"/>
</dbReference>
<dbReference type="GO" id="GO:0005524">
    <property type="term" value="F:ATP binding"/>
    <property type="evidence" value="ECO:0007669"/>
    <property type="project" value="UniProtKB-UniRule"/>
</dbReference>
<organism evidence="16 17">
    <name type="scientific">Candidatus Pullilachnospira stercoravium</name>
    <dbReference type="NCBI Taxonomy" id="2840913"/>
    <lineage>
        <taxon>Bacteria</taxon>
        <taxon>Bacillati</taxon>
        <taxon>Bacillota</taxon>
        <taxon>Clostridia</taxon>
        <taxon>Lachnospirales</taxon>
        <taxon>Lachnospiraceae</taxon>
        <taxon>Lachnospiraceae incertae sedis</taxon>
        <taxon>Candidatus Pullilachnospira</taxon>
    </lineage>
</organism>
<comment type="pathway">
    <text evidence="1 14">Cofactor biosynthesis; FAD biosynthesis; FAD from FMN: step 1/1.</text>
</comment>
<keyword evidence="6 14" id="KW-0548">Nucleotidyltransferase</keyword>
<protein>
    <recommendedName>
        <fullName evidence="14">Riboflavin biosynthesis protein</fullName>
    </recommendedName>
    <domain>
        <recommendedName>
            <fullName evidence="14">Riboflavin kinase</fullName>
            <ecNumber evidence="14">2.7.1.26</ecNumber>
        </recommendedName>
        <alternativeName>
            <fullName evidence="14">Flavokinase</fullName>
        </alternativeName>
    </domain>
    <domain>
        <recommendedName>
            <fullName evidence="14">FMN adenylyltransferase</fullName>
            <ecNumber evidence="14">2.7.7.2</ecNumber>
        </recommendedName>
        <alternativeName>
            <fullName evidence="14">FAD pyrophosphorylase</fullName>
        </alternativeName>
        <alternativeName>
            <fullName evidence="14">FAD synthase</fullName>
        </alternativeName>
    </domain>
</protein>
<gene>
    <name evidence="16" type="ORF">IAA63_07470</name>
</gene>
<dbReference type="GO" id="GO:0008531">
    <property type="term" value="F:riboflavin kinase activity"/>
    <property type="evidence" value="ECO:0007669"/>
    <property type="project" value="UniProtKB-UniRule"/>
</dbReference>
<dbReference type="InterPro" id="IPR023465">
    <property type="entry name" value="Riboflavin_kinase_dom_sf"/>
</dbReference>
<comment type="pathway">
    <text evidence="2 14">Cofactor biosynthesis; FMN biosynthesis; FMN from riboflavin (ATP route): step 1/1.</text>
</comment>
<dbReference type="EC" id="2.7.1.26" evidence="14"/>